<evidence type="ECO:0000313" key="3">
    <source>
        <dbReference type="Proteomes" id="UP001157418"/>
    </source>
</evidence>
<dbReference type="EMBL" id="CAKMRJ010005745">
    <property type="protein sequence ID" value="CAH1454490.1"/>
    <property type="molecule type" value="Genomic_DNA"/>
</dbReference>
<feature type="region of interest" description="Disordered" evidence="1">
    <location>
        <begin position="112"/>
        <end position="163"/>
    </location>
</feature>
<evidence type="ECO:0000256" key="1">
    <source>
        <dbReference type="SAM" id="MobiDB-lite"/>
    </source>
</evidence>
<dbReference type="Proteomes" id="UP001157418">
    <property type="component" value="Unassembled WGS sequence"/>
</dbReference>
<feature type="compositionally biased region" description="Polar residues" evidence="1">
    <location>
        <begin position="47"/>
        <end position="56"/>
    </location>
</feature>
<gene>
    <name evidence="2" type="ORF">LVIROSA_LOCUS39664</name>
</gene>
<protein>
    <submittedName>
        <fullName evidence="2">Uncharacterized protein</fullName>
    </submittedName>
</protein>
<reference evidence="2 3" key="1">
    <citation type="submission" date="2022-01" db="EMBL/GenBank/DDBJ databases">
        <authorList>
            <person name="Xiong W."/>
            <person name="Schranz E."/>
        </authorList>
    </citation>
    <scope>NUCLEOTIDE SEQUENCE [LARGE SCALE GENOMIC DNA]</scope>
</reference>
<keyword evidence="3" id="KW-1185">Reference proteome</keyword>
<dbReference type="AlphaFoldDB" id="A0AAU9PVN5"/>
<feature type="compositionally biased region" description="Acidic residues" evidence="1">
    <location>
        <begin position="58"/>
        <end position="81"/>
    </location>
</feature>
<feature type="region of interest" description="Disordered" evidence="1">
    <location>
        <begin position="31"/>
        <end position="91"/>
    </location>
</feature>
<feature type="compositionally biased region" description="Low complexity" evidence="1">
    <location>
        <begin position="136"/>
        <end position="149"/>
    </location>
</feature>
<evidence type="ECO:0000313" key="2">
    <source>
        <dbReference type="EMBL" id="CAH1454490.1"/>
    </source>
</evidence>
<proteinExistence type="predicted"/>
<accession>A0AAU9PVN5</accession>
<organism evidence="2 3">
    <name type="scientific">Lactuca virosa</name>
    <dbReference type="NCBI Taxonomy" id="75947"/>
    <lineage>
        <taxon>Eukaryota</taxon>
        <taxon>Viridiplantae</taxon>
        <taxon>Streptophyta</taxon>
        <taxon>Embryophyta</taxon>
        <taxon>Tracheophyta</taxon>
        <taxon>Spermatophyta</taxon>
        <taxon>Magnoliopsida</taxon>
        <taxon>eudicotyledons</taxon>
        <taxon>Gunneridae</taxon>
        <taxon>Pentapetalae</taxon>
        <taxon>asterids</taxon>
        <taxon>campanulids</taxon>
        <taxon>Asterales</taxon>
        <taxon>Asteraceae</taxon>
        <taxon>Cichorioideae</taxon>
        <taxon>Cichorieae</taxon>
        <taxon>Lactucinae</taxon>
        <taxon>Lactuca</taxon>
    </lineage>
</organism>
<comment type="caution">
    <text evidence="2">The sequence shown here is derived from an EMBL/GenBank/DDBJ whole genome shotgun (WGS) entry which is preliminary data.</text>
</comment>
<sequence length="163" mass="18121">MKQSRKSAKFAFQGLKELVKFGKFAETEGIQASSTPIALVEEEQKTQPRSNISSSVEVPDDDDDNNDDDDDDDDDSNDVDDMSFPLFVPPKEPVNEVVITTAETETEFNIFRQPNIPTPEQMDALIKELHSTARKPPQSVPVTVESPSESAKEEPNASQIPRK</sequence>
<name>A0AAU9PVN5_9ASTR</name>